<keyword evidence="3" id="KW-1185">Reference proteome</keyword>
<comment type="caution">
    <text evidence="2">The sequence shown here is derived from an EMBL/GenBank/DDBJ whole genome shotgun (WGS) entry which is preliminary data.</text>
</comment>
<dbReference type="RefSeq" id="WP_256186358.1">
    <property type="nucleotide sequence ID" value="NZ_JANGEW010000296.1"/>
</dbReference>
<dbReference type="InterPro" id="IPR041371">
    <property type="entry name" value="GH92_N"/>
</dbReference>
<dbReference type="EMBL" id="JANGEW010000296">
    <property type="protein sequence ID" value="MCQ5343805.1"/>
    <property type="molecule type" value="Genomic_DNA"/>
</dbReference>
<organism evidence="2 3">
    <name type="scientific">Megasphaera massiliensis</name>
    <dbReference type="NCBI Taxonomy" id="1232428"/>
    <lineage>
        <taxon>Bacteria</taxon>
        <taxon>Bacillati</taxon>
        <taxon>Bacillota</taxon>
        <taxon>Negativicutes</taxon>
        <taxon>Veillonellales</taxon>
        <taxon>Veillonellaceae</taxon>
        <taxon>Megasphaera</taxon>
    </lineage>
</organism>
<evidence type="ECO:0000313" key="3">
    <source>
        <dbReference type="Proteomes" id="UP001206692"/>
    </source>
</evidence>
<protein>
    <recommendedName>
        <fullName evidence="1">Glycosyl hydrolase family 92 N-terminal domain-containing protein</fullName>
    </recommendedName>
</protein>
<evidence type="ECO:0000313" key="2">
    <source>
        <dbReference type="EMBL" id="MCQ5343805.1"/>
    </source>
</evidence>
<name>A0ABT1SX11_9FIRM</name>
<dbReference type="Proteomes" id="UP001206692">
    <property type="component" value="Unassembled WGS sequence"/>
</dbReference>
<reference evidence="2 3" key="1">
    <citation type="submission" date="2022-06" db="EMBL/GenBank/DDBJ databases">
        <title>Isolation of gut microbiota from human fecal samples.</title>
        <authorList>
            <person name="Pamer E.G."/>
            <person name="Barat B."/>
            <person name="Waligurski E."/>
            <person name="Medina S."/>
            <person name="Paddock L."/>
            <person name="Mostad J."/>
        </authorList>
    </citation>
    <scope>NUCLEOTIDE SEQUENCE [LARGE SCALE GENOMIC DNA]</scope>
    <source>
        <strain evidence="2 3">DFI.1.1</strain>
    </source>
</reference>
<gene>
    <name evidence="2" type="ORF">NE675_12375</name>
</gene>
<sequence>PELGSLLLMPTTGKLDVDYHNYGSFYQGETANPGYYTNILDKYNVKCELTATPRTSMARFTFPAGQSNIL</sequence>
<dbReference type="InterPro" id="IPR014718">
    <property type="entry name" value="GH-type_carb-bd"/>
</dbReference>
<accession>A0ABT1SX11</accession>
<feature type="domain" description="Glycosyl hydrolase family 92 N-terminal" evidence="1">
    <location>
        <begin position="2"/>
        <end position="68"/>
    </location>
</feature>
<feature type="non-terminal residue" evidence="2">
    <location>
        <position position="1"/>
    </location>
</feature>
<dbReference type="Pfam" id="PF17678">
    <property type="entry name" value="Glyco_hydro_92N"/>
    <property type="match status" value="1"/>
</dbReference>
<dbReference type="Gene3D" id="2.70.98.10">
    <property type="match status" value="1"/>
</dbReference>
<proteinExistence type="predicted"/>
<feature type="non-terminal residue" evidence="2">
    <location>
        <position position="70"/>
    </location>
</feature>
<evidence type="ECO:0000259" key="1">
    <source>
        <dbReference type="Pfam" id="PF17678"/>
    </source>
</evidence>